<evidence type="ECO:0000313" key="3">
    <source>
        <dbReference type="EMBL" id="TSE19545.1"/>
    </source>
</evidence>
<feature type="domain" description="HD-GYP" evidence="1">
    <location>
        <begin position="144"/>
        <end position="339"/>
    </location>
</feature>
<dbReference type="SMART" id="SM00471">
    <property type="entry name" value="HDc"/>
    <property type="match status" value="1"/>
</dbReference>
<keyword evidence="5" id="KW-1185">Reference proteome</keyword>
<dbReference type="EC" id="3.1.4.52" evidence="3"/>
<dbReference type="OrthoDB" id="9764808at2"/>
<protein>
    <submittedName>
        <fullName evidence="3">Cyclic di-GMP phosphodiesterase response regulator RpfG</fullName>
        <ecNumber evidence="3">3.1.4.52</ecNumber>
    </submittedName>
    <submittedName>
        <fullName evidence="2">Putative nucleotidyltransferase with HDIG domain</fullName>
    </submittedName>
</protein>
<proteinExistence type="predicted"/>
<dbReference type="EMBL" id="SMAH01000005">
    <property type="protein sequence ID" value="TCS98383.1"/>
    <property type="molecule type" value="Genomic_DNA"/>
</dbReference>
<dbReference type="PANTHER" id="PTHR43155">
    <property type="entry name" value="CYCLIC DI-GMP PHOSPHODIESTERASE PA4108-RELATED"/>
    <property type="match status" value="1"/>
</dbReference>
<dbReference type="EMBL" id="VJNC01000016">
    <property type="protein sequence ID" value="TSE19545.1"/>
    <property type="molecule type" value="Genomic_DNA"/>
</dbReference>
<dbReference type="Pfam" id="PF11871">
    <property type="entry name" value="DUF3391"/>
    <property type="match status" value="1"/>
</dbReference>
<dbReference type="Proteomes" id="UP000315577">
    <property type="component" value="Unassembled WGS sequence"/>
</dbReference>
<dbReference type="InterPro" id="IPR037522">
    <property type="entry name" value="HD_GYP_dom"/>
</dbReference>
<gene>
    <name evidence="3" type="primary">rpfG_3</name>
    <name evidence="2" type="ORF">EDC36_105140</name>
    <name evidence="3" type="ORF">Tigna_02165</name>
</gene>
<dbReference type="GO" id="GO:0016740">
    <property type="term" value="F:transferase activity"/>
    <property type="evidence" value="ECO:0007669"/>
    <property type="project" value="UniProtKB-KW"/>
</dbReference>
<evidence type="ECO:0000259" key="1">
    <source>
        <dbReference type="PROSITE" id="PS51832"/>
    </source>
</evidence>
<dbReference type="RefSeq" id="WP_132962252.1">
    <property type="nucleotide sequence ID" value="NZ_DAIPFN010000009.1"/>
</dbReference>
<keyword evidence="3" id="KW-0378">Hydrolase</keyword>
<accession>A0A4R3LEB7</accession>
<organism evidence="2 4">
    <name type="scientific">Tepidimonas ignava</name>
    <dbReference type="NCBI Taxonomy" id="114249"/>
    <lineage>
        <taxon>Bacteria</taxon>
        <taxon>Pseudomonadati</taxon>
        <taxon>Pseudomonadota</taxon>
        <taxon>Betaproteobacteria</taxon>
        <taxon>Burkholderiales</taxon>
        <taxon>Tepidimonas</taxon>
    </lineage>
</organism>
<dbReference type="CDD" id="cd00077">
    <property type="entry name" value="HDc"/>
    <property type="match status" value="1"/>
</dbReference>
<dbReference type="PROSITE" id="PS51832">
    <property type="entry name" value="HD_GYP"/>
    <property type="match status" value="1"/>
</dbReference>
<dbReference type="NCBIfam" id="TIGR00277">
    <property type="entry name" value="HDIG"/>
    <property type="match status" value="1"/>
</dbReference>
<evidence type="ECO:0000313" key="4">
    <source>
        <dbReference type="Proteomes" id="UP000295536"/>
    </source>
</evidence>
<reference evidence="2 4" key="1">
    <citation type="submission" date="2019-03" db="EMBL/GenBank/DDBJ databases">
        <title>Genomic Encyclopedia of Type Strains, Phase IV (KMG-IV): sequencing the most valuable type-strain genomes for metagenomic binning, comparative biology and taxonomic classification.</title>
        <authorList>
            <person name="Goeker M."/>
        </authorList>
    </citation>
    <scope>NUCLEOTIDE SEQUENCE [LARGE SCALE GENOMIC DNA]</scope>
    <source>
        <strain evidence="2 4">DSM 12034</strain>
    </source>
</reference>
<comment type="caution">
    <text evidence="2">The sequence shown here is derived from an EMBL/GenBank/DDBJ whole genome shotgun (WGS) entry which is preliminary data.</text>
</comment>
<sequence>MLKRIRVEDVRLGMYIHGFAGSWLDHPFWRSRFLLDDPRDLERIRASAVREVWIDVSQGADVAPDASVTATADTPEAAAEETARVLDEALQRRVQPTTQPQELQRAARLLASAHGAVKDMFHDARMGRAIDRQVMRAVAEDIADSVTRNAGALISLARVKTADEYTYMHSVAVCALMVALGRQLGLPDELVRAAGFAGLLHDVGKADVPLEILNKPGKLTDDEFAIIREHPRKGWQRLRAAGITDEAALDVCLHHHERVDGTGYPEGLSGEALTLLARMGAVCDVYDAITSNRPYKAGWDPAESLRRMASWKGHFDERVFQAFVRSLGIYPTGSLVRLSNQRLAVVVEQNPGNLLKPVVKTVLSLRSGERLVPERIDLAAPGCKVTIEQREDPAQWRIPDLDEIWSGIPGLGRASAHA</sequence>
<dbReference type="Gene3D" id="1.10.3210.10">
    <property type="entry name" value="Hypothetical protein af1432"/>
    <property type="match status" value="1"/>
</dbReference>
<dbReference type="AlphaFoldDB" id="A0A4R3LEB7"/>
<dbReference type="Proteomes" id="UP000295536">
    <property type="component" value="Unassembled WGS sequence"/>
</dbReference>
<reference evidence="3 5" key="2">
    <citation type="submission" date="2019-07" db="EMBL/GenBank/DDBJ databases">
        <title>Tepidimonas ignava SPS-1037 draft genome.</title>
        <authorList>
            <person name="Da Costa M.S."/>
            <person name="Froufe H.J.C."/>
            <person name="Egas C."/>
            <person name="Albuquerque L."/>
        </authorList>
    </citation>
    <scope>NUCLEOTIDE SEQUENCE [LARGE SCALE GENOMIC DNA]</scope>
    <source>
        <strain evidence="3 5">SPS-1037</strain>
    </source>
</reference>
<dbReference type="GO" id="GO:0071111">
    <property type="term" value="F:cyclic-guanylate-specific phosphodiesterase activity"/>
    <property type="evidence" value="ECO:0007669"/>
    <property type="project" value="UniProtKB-EC"/>
</dbReference>
<evidence type="ECO:0000313" key="5">
    <source>
        <dbReference type="Proteomes" id="UP000315577"/>
    </source>
</evidence>
<dbReference type="InterPro" id="IPR006675">
    <property type="entry name" value="HDIG_dom"/>
</dbReference>
<evidence type="ECO:0000313" key="2">
    <source>
        <dbReference type="EMBL" id="TCS98383.1"/>
    </source>
</evidence>
<keyword evidence="2" id="KW-0808">Transferase</keyword>
<dbReference type="InterPro" id="IPR021812">
    <property type="entry name" value="DUF3391"/>
</dbReference>
<dbReference type="PANTHER" id="PTHR43155:SF2">
    <property type="entry name" value="CYCLIC DI-GMP PHOSPHODIESTERASE PA4108"/>
    <property type="match status" value="1"/>
</dbReference>
<dbReference type="InterPro" id="IPR003607">
    <property type="entry name" value="HD/PDEase_dom"/>
</dbReference>
<dbReference type="Pfam" id="PF13487">
    <property type="entry name" value="HD_5"/>
    <property type="match status" value="1"/>
</dbReference>
<dbReference type="SUPFAM" id="SSF109604">
    <property type="entry name" value="HD-domain/PDEase-like"/>
    <property type="match status" value="1"/>
</dbReference>
<name>A0A4R3LEB7_9BURK</name>